<dbReference type="Pfam" id="PF05726">
    <property type="entry name" value="Pirin_C"/>
    <property type="match status" value="1"/>
</dbReference>
<dbReference type="InterPro" id="IPR012093">
    <property type="entry name" value="Pirin"/>
</dbReference>
<dbReference type="PANTHER" id="PTHR43594">
    <property type="entry name" value="QUERCETIN 2,3-DIOXYGENASE"/>
    <property type="match status" value="1"/>
</dbReference>
<dbReference type="PIRSF" id="PIRSF006232">
    <property type="entry name" value="Pirin"/>
    <property type="match status" value="1"/>
</dbReference>
<evidence type="ECO:0000259" key="3">
    <source>
        <dbReference type="Pfam" id="PF02678"/>
    </source>
</evidence>
<dbReference type="Proteomes" id="UP001139031">
    <property type="component" value="Unassembled WGS sequence"/>
</dbReference>
<dbReference type="Gene3D" id="2.60.120.10">
    <property type="entry name" value="Jelly Rolls"/>
    <property type="match status" value="2"/>
</dbReference>
<keyword evidence="6" id="KW-1185">Reference proteome</keyword>
<feature type="domain" description="Pirin C-terminal" evidence="4">
    <location>
        <begin position="203"/>
        <end position="303"/>
    </location>
</feature>
<sequence>MDTTITSSTLHGPELAARARRVESVHRGGPMHWVGDGFHVRGVFPGRSLPMERTSPFLLLDHHPRQVYPALTQGRRGVGWHPHRGFETVTLAWEGTVAHRDTAGHSGIIGPGDVQWMTAASGILHEEYHEQEFSRRGGPVRLLQLWVNLPARLKMSEPGYQPITAAQIPTVALDEDAGQVRVIAGEFAGARGPARTHTPISLLDVELRAKGRLVVPLPQDHNALVLVESGHAKAGSEHGRDGELFVFENDGAFVELVAKEDSHLVVLAGEPIDEPIASYGPFVMNTRVEIAAAVRDFEAGKFGAVPK</sequence>
<dbReference type="EMBL" id="JAIRAU010000043">
    <property type="protein sequence ID" value="MBZ5713612.1"/>
    <property type="molecule type" value="Genomic_DNA"/>
</dbReference>
<feature type="domain" description="Pirin N-terminal" evidence="3">
    <location>
        <begin position="49"/>
        <end position="147"/>
    </location>
</feature>
<evidence type="ECO:0000259" key="4">
    <source>
        <dbReference type="Pfam" id="PF05726"/>
    </source>
</evidence>
<protein>
    <submittedName>
        <fullName evidence="5">Pirin family protein</fullName>
    </submittedName>
</protein>
<evidence type="ECO:0000313" key="5">
    <source>
        <dbReference type="EMBL" id="MBZ5713612.1"/>
    </source>
</evidence>
<dbReference type="Pfam" id="PF02678">
    <property type="entry name" value="Pirin"/>
    <property type="match status" value="1"/>
</dbReference>
<evidence type="ECO:0000313" key="6">
    <source>
        <dbReference type="Proteomes" id="UP001139031"/>
    </source>
</evidence>
<gene>
    <name evidence="5" type="ORF">K7C98_30640</name>
</gene>
<dbReference type="PANTHER" id="PTHR43594:SF1">
    <property type="entry name" value="QUERCETIN 2,3-DIOXYGENASE PA2418-RELATED"/>
    <property type="match status" value="1"/>
</dbReference>
<dbReference type="InterPro" id="IPR003829">
    <property type="entry name" value="Pirin_N_dom"/>
</dbReference>
<organism evidence="5 6">
    <name type="scientific">Nannocystis pusilla</name>
    <dbReference type="NCBI Taxonomy" id="889268"/>
    <lineage>
        <taxon>Bacteria</taxon>
        <taxon>Pseudomonadati</taxon>
        <taxon>Myxococcota</taxon>
        <taxon>Polyangia</taxon>
        <taxon>Nannocystales</taxon>
        <taxon>Nannocystaceae</taxon>
        <taxon>Nannocystis</taxon>
    </lineage>
</organism>
<dbReference type="CDD" id="cd02909">
    <property type="entry name" value="cupin_pirin_N"/>
    <property type="match status" value="1"/>
</dbReference>
<evidence type="ECO:0000256" key="1">
    <source>
        <dbReference type="ARBA" id="ARBA00008416"/>
    </source>
</evidence>
<name>A0ABS7TZU7_9BACT</name>
<dbReference type="InterPro" id="IPR008778">
    <property type="entry name" value="Pirin_C_dom"/>
</dbReference>
<dbReference type="InterPro" id="IPR053186">
    <property type="entry name" value="QDO-related"/>
</dbReference>
<proteinExistence type="inferred from homology"/>
<accession>A0ABS7TZU7</accession>
<dbReference type="SUPFAM" id="SSF51182">
    <property type="entry name" value="RmlC-like cupins"/>
    <property type="match status" value="1"/>
</dbReference>
<dbReference type="InterPro" id="IPR011051">
    <property type="entry name" value="RmlC_Cupin_sf"/>
</dbReference>
<comment type="caution">
    <text evidence="5">The sequence shown here is derived from an EMBL/GenBank/DDBJ whole genome shotgun (WGS) entry which is preliminary data.</text>
</comment>
<dbReference type="CDD" id="cd02247">
    <property type="entry name" value="cupin_pirin_C"/>
    <property type="match status" value="1"/>
</dbReference>
<reference evidence="5" key="1">
    <citation type="submission" date="2021-08" db="EMBL/GenBank/DDBJ databases">
        <authorList>
            <person name="Stevens D.C."/>
        </authorList>
    </citation>
    <scope>NUCLEOTIDE SEQUENCE</scope>
    <source>
        <strain evidence="5">DSM 53165</strain>
    </source>
</reference>
<evidence type="ECO:0000256" key="2">
    <source>
        <dbReference type="RuleBase" id="RU003457"/>
    </source>
</evidence>
<dbReference type="RefSeq" id="WP_224195348.1">
    <property type="nucleotide sequence ID" value="NZ_JAIRAU010000043.1"/>
</dbReference>
<dbReference type="InterPro" id="IPR014710">
    <property type="entry name" value="RmlC-like_jellyroll"/>
</dbReference>
<comment type="similarity">
    <text evidence="1 2">Belongs to the pirin family.</text>
</comment>